<dbReference type="Gene3D" id="3.20.20.80">
    <property type="entry name" value="Glycosidases"/>
    <property type="match status" value="1"/>
</dbReference>
<evidence type="ECO:0000256" key="4">
    <source>
        <dbReference type="SAM" id="SignalP"/>
    </source>
</evidence>
<organism evidence="6 7">
    <name type="scientific">Raoultella lignicola</name>
    <dbReference type="NCBI Taxonomy" id="3040939"/>
    <lineage>
        <taxon>Bacteria</taxon>
        <taxon>Pseudomonadati</taxon>
        <taxon>Pseudomonadota</taxon>
        <taxon>Gammaproteobacteria</taxon>
        <taxon>Enterobacterales</taxon>
        <taxon>Enterobacteriaceae</taxon>
        <taxon>Klebsiella/Raoultella group</taxon>
        <taxon>Raoultella</taxon>
    </lineage>
</organism>
<dbReference type="InterPro" id="IPR017853">
    <property type="entry name" value="GH"/>
</dbReference>
<feature type="domain" description="Glycoside hydrolase family 5" evidence="5">
    <location>
        <begin position="119"/>
        <end position="367"/>
    </location>
</feature>
<evidence type="ECO:0000313" key="6">
    <source>
        <dbReference type="EMBL" id="MEL0553757.1"/>
    </source>
</evidence>
<keyword evidence="2 3" id="KW-0326">Glycosidase</keyword>
<evidence type="ECO:0000256" key="3">
    <source>
        <dbReference type="RuleBase" id="RU361153"/>
    </source>
</evidence>
<dbReference type="Pfam" id="PF00150">
    <property type="entry name" value="Cellulase"/>
    <property type="match status" value="1"/>
</dbReference>
<protein>
    <submittedName>
        <fullName evidence="6">Cellulase family glycosylhydrolase</fullName>
    </submittedName>
</protein>
<comment type="caution">
    <text evidence="6">The sequence shown here is derived from an EMBL/GenBank/DDBJ whole genome shotgun (WGS) entry which is preliminary data.</text>
</comment>
<dbReference type="RefSeq" id="WP_331851482.1">
    <property type="nucleotide sequence ID" value="NZ_JARXNK020000105.1"/>
</dbReference>
<dbReference type="Proteomes" id="UP001312893">
    <property type="component" value="Unassembled WGS sequence"/>
</dbReference>
<reference evidence="6 7" key="1">
    <citation type="submission" date="2024-04" db="EMBL/GenBank/DDBJ databases">
        <title>Two novel Raoultella species associated with bleeding cankers of broadleaf hosts, Raoultella scottia sp. nov. and Raoultella lignicola sp. nov.</title>
        <authorList>
            <person name="Brady C.L."/>
        </authorList>
    </citation>
    <scope>NUCLEOTIDE SEQUENCE [LARGE SCALE GENOMIC DNA]</scope>
    <source>
        <strain evidence="6 7">TW_WC1a.1</strain>
    </source>
</reference>
<evidence type="ECO:0000313" key="7">
    <source>
        <dbReference type="Proteomes" id="UP001312893"/>
    </source>
</evidence>
<feature type="chain" id="PRO_5045491894" evidence="4">
    <location>
        <begin position="25"/>
        <end position="506"/>
    </location>
</feature>
<comment type="similarity">
    <text evidence="3">Belongs to the glycosyl hydrolase 5 (cellulase A) family.</text>
</comment>
<name>A0ABU9FBH9_9ENTR</name>
<dbReference type="InterPro" id="IPR001547">
    <property type="entry name" value="Glyco_hydro_5"/>
</dbReference>
<dbReference type="EMBL" id="JARXNK020000105">
    <property type="protein sequence ID" value="MEL0553757.1"/>
    <property type="molecule type" value="Genomic_DNA"/>
</dbReference>
<evidence type="ECO:0000259" key="5">
    <source>
        <dbReference type="Pfam" id="PF00150"/>
    </source>
</evidence>
<accession>A0ABU9FBH9</accession>
<evidence type="ECO:0000256" key="1">
    <source>
        <dbReference type="ARBA" id="ARBA00022801"/>
    </source>
</evidence>
<evidence type="ECO:0000256" key="2">
    <source>
        <dbReference type="ARBA" id="ARBA00023295"/>
    </source>
</evidence>
<dbReference type="PANTHER" id="PTHR12631">
    <property type="entry name" value="ALPHA-L-IDURONIDASE"/>
    <property type="match status" value="1"/>
</dbReference>
<sequence>MKHPYKVSLASLLLSIVITPLANAARDDYVDSRGLGYLDKCIDLFSIDDNENKENIASIFSYDDQGNINSTAYAIVKRNSTKCFKFGDLGYYKVLFSGEEGRSYNISIINNKVPLNFQMGVVTHFGNLSQSTNILKTIQLLKAAGIGWVRDELSWQNVEKKKGIFEFPAQYDTYVNTLRAEGLKTLIVLDYGNNNYGGTKNIKSSIQPFANYAENVVMKYGDYINHWEVWNEPKPSQFGDRGWDTYAQLLSSVYSRIKSVQKNSVVIGCGGGGAGGGPGGDCIQAVARQYNGDISDAYSIHPYLTHSPESGYQALNSPFKGLGGYINIRTVTKMLKPFYDKTKKSIYITEIGWPSSSENKRFSDSQQAAYVLRTYLLVRQGDLFPVVFWYDFRDDGIDKNNKEHNFGMLKNDYTPKMSYIAVSNMNSLLYKYKWVRNIIDGDGVIVSEFSDETNLIQVGWSYDNKTHEIPTDKRTRYIVDWQGKKTQSMNGNWKLSEMPSYRILSQ</sequence>
<gene>
    <name evidence="6" type="ORF">QFI96_018885</name>
</gene>
<keyword evidence="7" id="KW-1185">Reference proteome</keyword>
<dbReference type="SUPFAM" id="SSF51445">
    <property type="entry name" value="(Trans)glycosidases"/>
    <property type="match status" value="1"/>
</dbReference>
<keyword evidence="1 3" id="KW-0378">Hydrolase</keyword>
<feature type="signal peptide" evidence="4">
    <location>
        <begin position="1"/>
        <end position="24"/>
    </location>
</feature>
<dbReference type="InterPro" id="IPR051923">
    <property type="entry name" value="Glycosyl_Hydrolase_39"/>
</dbReference>
<keyword evidence="4" id="KW-0732">Signal</keyword>
<dbReference type="PANTHER" id="PTHR12631:SF10">
    <property type="entry name" value="BETA-XYLOSIDASE-LIKE PROTEIN-RELATED"/>
    <property type="match status" value="1"/>
</dbReference>
<proteinExistence type="inferred from homology"/>